<reference evidence="2 3" key="1">
    <citation type="submission" date="2020-08" db="EMBL/GenBank/DDBJ databases">
        <title>Plant Genome Project.</title>
        <authorList>
            <person name="Zhang R.-G."/>
        </authorList>
    </citation>
    <scope>NUCLEOTIDE SEQUENCE [LARGE SCALE GENOMIC DNA]</scope>
    <source>
        <tissue evidence="2">Rhizome</tissue>
    </source>
</reference>
<protein>
    <submittedName>
        <fullName evidence="2">Uncharacterized protein</fullName>
    </submittedName>
</protein>
<sequence length="72" mass="7777">MLHTGCAKSYNSQELTERSSFTSTKVGVSASTAKNQNDQLPESLIHRANNIPKISAESSEISLSRCRDSGCC</sequence>
<feature type="compositionally biased region" description="Polar residues" evidence="1">
    <location>
        <begin position="21"/>
        <end position="40"/>
    </location>
</feature>
<comment type="caution">
    <text evidence="2">The sequence shown here is derived from an EMBL/GenBank/DDBJ whole genome shotgun (WGS) entry which is preliminary data.</text>
</comment>
<name>A0A8J5HKC9_ZINOF</name>
<dbReference type="EMBL" id="JACMSC010000003">
    <property type="protein sequence ID" value="KAG6529078.1"/>
    <property type="molecule type" value="Genomic_DNA"/>
</dbReference>
<accession>A0A8J5HKC9</accession>
<dbReference type="AlphaFoldDB" id="A0A8J5HKC9"/>
<evidence type="ECO:0000313" key="2">
    <source>
        <dbReference type="EMBL" id="KAG6529078.1"/>
    </source>
</evidence>
<feature type="region of interest" description="Disordered" evidence="1">
    <location>
        <begin position="21"/>
        <end position="45"/>
    </location>
</feature>
<proteinExistence type="predicted"/>
<organism evidence="2 3">
    <name type="scientific">Zingiber officinale</name>
    <name type="common">Ginger</name>
    <name type="synonym">Amomum zingiber</name>
    <dbReference type="NCBI Taxonomy" id="94328"/>
    <lineage>
        <taxon>Eukaryota</taxon>
        <taxon>Viridiplantae</taxon>
        <taxon>Streptophyta</taxon>
        <taxon>Embryophyta</taxon>
        <taxon>Tracheophyta</taxon>
        <taxon>Spermatophyta</taxon>
        <taxon>Magnoliopsida</taxon>
        <taxon>Liliopsida</taxon>
        <taxon>Zingiberales</taxon>
        <taxon>Zingiberaceae</taxon>
        <taxon>Zingiber</taxon>
    </lineage>
</organism>
<dbReference type="Proteomes" id="UP000734854">
    <property type="component" value="Unassembled WGS sequence"/>
</dbReference>
<gene>
    <name evidence="2" type="ORF">ZIOFF_011272</name>
</gene>
<evidence type="ECO:0000256" key="1">
    <source>
        <dbReference type="SAM" id="MobiDB-lite"/>
    </source>
</evidence>
<keyword evidence="3" id="KW-1185">Reference proteome</keyword>
<evidence type="ECO:0000313" key="3">
    <source>
        <dbReference type="Proteomes" id="UP000734854"/>
    </source>
</evidence>